<feature type="compositionally biased region" description="Polar residues" evidence="1">
    <location>
        <begin position="436"/>
        <end position="449"/>
    </location>
</feature>
<dbReference type="InterPro" id="IPR040091">
    <property type="entry name" value="LRRC56"/>
</dbReference>
<dbReference type="Proteomes" id="UP001279410">
    <property type="component" value="Unassembled WGS sequence"/>
</dbReference>
<feature type="region of interest" description="Disordered" evidence="1">
    <location>
        <begin position="371"/>
        <end position="511"/>
    </location>
</feature>
<keyword evidence="3" id="KW-1185">Reference proteome</keyword>
<feature type="compositionally biased region" description="Basic and acidic residues" evidence="1">
    <location>
        <begin position="564"/>
        <end position="573"/>
    </location>
</feature>
<evidence type="ECO:0000313" key="2">
    <source>
        <dbReference type="EMBL" id="GLD60200.1"/>
    </source>
</evidence>
<dbReference type="InterPro" id="IPR032675">
    <property type="entry name" value="LRR_dom_sf"/>
</dbReference>
<feature type="compositionally biased region" description="Polar residues" evidence="1">
    <location>
        <begin position="499"/>
        <end position="511"/>
    </location>
</feature>
<feature type="compositionally biased region" description="Acidic residues" evidence="1">
    <location>
        <begin position="376"/>
        <end position="390"/>
    </location>
</feature>
<protein>
    <submittedName>
        <fullName evidence="2">Leucine-rich repeat-containing protein 56 isoform X1</fullName>
    </submittedName>
</protein>
<feature type="compositionally biased region" description="Polar residues" evidence="1">
    <location>
        <begin position="416"/>
        <end position="425"/>
    </location>
</feature>
<reference evidence="2" key="1">
    <citation type="submission" date="2022-08" db="EMBL/GenBank/DDBJ databases">
        <title>Genome sequencing of akame (Lates japonicus).</title>
        <authorList>
            <person name="Hashiguchi Y."/>
            <person name="Takahashi H."/>
        </authorList>
    </citation>
    <scope>NUCLEOTIDE SEQUENCE</scope>
    <source>
        <strain evidence="2">Kochi</strain>
    </source>
</reference>
<feature type="region of interest" description="Disordered" evidence="1">
    <location>
        <begin position="202"/>
        <end position="270"/>
    </location>
</feature>
<sequence length="706" mass="77585">ESLCGTRDLSQATSLELCVDTRENTLGNFGALLPKLVQLKMNNSVIMSVRDLGTTLSHLQVLWMSRCCLQDLDGISTLSSLKELYVAYNSVSDLSQVGLLDNLLLLDLEGNEVDDLVQVQYLGLCGKLHTLTLEGNPVCVQPNPTATQTTDYRYRAAVRELVPQLRYLDDVSVEEDGLSCSSTMGEVWAVLRNSIRNCSSSQGAAEDEETADSACPHSRPSSGGRPASSRSCVRPLSSAGSRPHTGSRPMSATRPGVLSPPGPRPGSADSDLAAMEAETSILTHGAGTILFCGNPIQAIRARREKLRTAPTRSTFTPRDLPIHIPEHTYDLEEPNFQERGDVYAELRAWREQHSRRLQAIKTERLPQVLAIQHSDAEEEEDEDEEEEEEGFGGMRNDSSDEERGEDKHGDRLDTASPDSSFQSLSPDLHHREPLSSDVTQLSLSPDTMLSPSPPVSATAASGNRRPQGIRARRLRLSQASSEYSSTEWCSHGTGTTTGDADQTLQKVQHSARTNVPSLPQTTHIPHPPPTSALGVGLVDSCAEMDLSSIQSGSKHLHTPQMSKPLDRPPRGPEDEALGCLSHRDQLLNHCSGGSGRQSQRPSDCKSLLTLDHLKQVKSLEHKIIQLMFDFTKRTTYHVMSIGSLRASRFDLRLHGRMVWKSNIFLEYDVLDVSMACIRIERLKNHMSEPDAGLEWVSSIRSLLSPS</sequence>
<feature type="non-terminal residue" evidence="2">
    <location>
        <position position="1"/>
    </location>
</feature>
<name>A0AAD3MVD7_LATJO</name>
<organism evidence="2 3">
    <name type="scientific">Lates japonicus</name>
    <name type="common">Japanese lates</name>
    <dbReference type="NCBI Taxonomy" id="270547"/>
    <lineage>
        <taxon>Eukaryota</taxon>
        <taxon>Metazoa</taxon>
        <taxon>Chordata</taxon>
        <taxon>Craniata</taxon>
        <taxon>Vertebrata</taxon>
        <taxon>Euteleostomi</taxon>
        <taxon>Actinopterygii</taxon>
        <taxon>Neopterygii</taxon>
        <taxon>Teleostei</taxon>
        <taxon>Neoteleostei</taxon>
        <taxon>Acanthomorphata</taxon>
        <taxon>Carangaria</taxon>
        <taxon>Carangaria incertae sedis</taxon>
        <taxon>Centropomidae</taxon>
        <taxon>Lates</taxon>
    </lineage>
</organism>
<proteinExistence type="predicted"/>
<evidence type="ECO:0000313" key="3">
    <source>
        <dbReference type="Proteomes" id="UP001279410"/>
    </source>
</evidence>
<dbReference type="Gene3D" id="3.80.10.10">
    <property type="entry name" value="Ribonuclease Inhibitor"/>
    <property type="match status" value="1"/>
</dbReference>
<dbReference type="PANTHER" id="PTHR22708">
    <property type="entry name" value="LEUCINE-RICH REPEAT-CONTAINING PROTEIN 56"/>
    <property type="match status" value="1"/>
</dbReference>
<dbReference type="SUPFAM" id="SSF52058">
    <property type="entry name" value="L domain-like"/>
    <property type="match status" value="1"/>
</dbReference>
<feature type="region of interest" description="Disordered" evidence="1">
    <location>
        <begin position="550"/>
        <end position="577"/>
    </location>
</feature>
<feature type="compositionally biased region" description="Basic and acidic residues" evidence="1">
    <location>
        <begin position="404"/>
        <end position="413"/>
    </location>
</feature>
<dbReference type="PANTHER" id="PTHR22708:SF0">
    <property type="entry name" value="LEUCINE-RICH REPEAT-CONTAINING PROTEIN 56"/>
    <property type="match status" value="1"/>
</dbReference>
<accession>A0AAD3MVD7</accession>
<gene>
    <name evidence="2" type="ORF">AKAME5_001212700</name>
</gene>
<feature type="region of interest" description="Disordered" evidence="1">
    <location>
        <begin position="516"/>
        <end position="535"/>
    </location>
</feature>
<feature type="compositionally biased region" description="Low complexity" evidence="1">
    <location>
        <begin position="218"/>
        <end position="231"/>
    </location>
</feature>
<comment type="caution">
    <text evidence="2">The sequence shown here is derived from an EMBL/GenBank/DDBJ whole genome shotgun (WGS) entry which is preliminary data.</text>
</comment>
<dbReference type="EMBL" id="BRZM01000040">
    <property type="protein sequence ID" value="GLD60200.1"/>
    <property type="molecule type" value="Genomic_DNA"/>
</dbReference>
<dbReference type="AlphaFoldDB" id="A0AAD3MVD7"/>
<evidence type="ECO:0000256" key="1">
    <source>
        <dbReference type="SAM" id="MobiDB-lite"/>
    </source>
</evidence>